<dbReference type="GO" id="GO:0051920">
    <property type="term" value="F:peroxiredoxin activity"/>
    <property type="evidence" value="ECO:0007669"/>
    <property type="project" value="InterPro"/>
</dbReference>
<evidence type="ECO:0000313" key="3">
    <source>
        <dbReference type="Proteomes" id="UP000273143"/>
    </source>
</evidence>
<dbReference type="InterPro" id="IPR003779">
    <property type="entry name" value="CMD-like"/>
</dbReference>
<sequence length="178" mass="19583">MSRFTIPTDIQSTPEESHAILEGIHKQLGSVPNIYRLVAQSPAALKGFMDQAGALAKGKLSPKIREGISLAIGQLNDCHYCLSAHSFISTQLLKTDKAEVEANRKADSHDPKTKAALQFAVKVAENKGRVAEKELTKLRDIGFCDAEIIEIIQNVTLNIWTNYLNNVAETPIDFPEVK</sequence>
<dbReference type="Gene3D" id="1.20.1290.10">
    <property type="entry name" value="AhpD-like"/>
    <property type="match status" value="1"/>
</dbReference>
<gene>
    <name evidence="2" type="ORF">DM558_00940</name>
</gene>
<dbReference type="RefSeq" id="WP_127161645.1">
    <property type="nucleotide sequence ID" value="NZ_CP029822.1"/>
</dbReference>
<protein>
    <submittedName>
        <fullName evidence="2">Carboxymuconolactone decarboxylase family protein</fullName>
    </submittedName>
</protein>
<dbReference type="InterPro" id="IPR029032">
    <property type="entry name" value="AhpD-like"/>
</dbReference>
<dbReference type="KEGG" id="emo:DM558_00940"/>
<evidence type="ECO:0000259" key="1">
    <source>
        <dbReference type="Pfam" id="PF02627"/>
    </source>
</evidence>
<dbReference type="Pfam" id="PF02627">
    <property type="entry name" value="CMD"/>
    <property type="match status" value="1"/>
</dbReference>
<dbReference type="PANTHER" id="PTHR35446">
    <property type="entry name" value="SI:CH211-175M2.5"/>
    <property type="match status" value="1"/>
</dbReference>
<organism evidence="2 3">
    <name type="scientific">Entomomonas moraniae</name>
    <dbReference type="NCBI Taxonomy" id="2213226"/>
    <lineage>
        <taxon>Bacteria</taxon>
        <taxon>Pseudomonadati</taxon>
        <taxon>Pseudomonadota</taxon>
        <taxon>Gammaproteobacteria</taxon>
        <taxon>Pseudomonadales</taxon>
        <taxon>Pseudomonadaceae</taxon>
        <taxon>Entomomonas</taxon>
    </lineage>
</organism>
<proteinExistence type="predicted"/>
<name>A0A3S9XAI9_9GAMM</name>
<dbReference type="NCBIfam" id="TIGR01926">
    <property type="entry name" value="peroxid_rel"/>
    <property type="match status" value="1"/>
</dbReference>
<feature type="domain" description="Carboxymuconolactone decarboxylase-like" evidence="1">
    <location>
        <begin position="42"/>
        <end position="120"/>
    </location>
</feature>
<evidence type="ECO:0000313" key="2">
    <source>
        <dbReference type="EMBL" id="AZS49430.1"/>
    </source>
</evidence>
<dbReference type="Proteomes" id="UP000273143">
    <property type="component" value="Chromosome"/>
</dbReference>
<keyword evidence="3" id="KW-1185">Reference proteome</keyword>
<dbReference type="SUPFAM" id="SSF69118">
    <property type="entry name" value="AhpD-like"/>
    <property type="match status" value="1"/>
</dbReference>
<dbReference type="InterPro" id="IPR010195">
    <property type="entry name" value="Uncharacterised_peroxidase-rel"/>
</dbReference>
<dbReference type="PANTHER" id="PTHR35446:SF3">
    <property type="entry name" value="CMD DOMAIN-CONTAINING PROTEIN"/>
    <property type="match status" value="1"/>
</dbReference>
<accession>A0A3S9XAI9</accession>
<reference evidence="3" key="1">
    <citation type="submission" date="2018-06" db="EMBL/GenBank/DDBJ databases">
        <title>Complete genome of Pseudomonas insecticola strain QZS01.</title>
        <authorList>
            <person name="Wang J."/>
            <person name="Su Q."/>
        </authorList>
    </citation>
    <scope>NUCLEOTIDE SEQUENCE [LARGE SCALE GENOMIC DNA]</scope>
    <source>
        <strain evidence="3">QZS01</strain>
    </source>
</reference>
<dbReference type="EMBL" id="CP029822">
    <property type="protein sequence ID" value="AZS49430.1"/>
    <property type="molecule type" value="Genomic_DNA"/>
</dbReference>
<dbReference type="AlphaFoldDB" id="A0A3S9XAI9"/>